<reference evidence="2" key="1">
    <citation type="submission" date="2013-02" db="EMBL/GenBank/DDBJ databases">
        <authorList>
            <person name="Hughes D."/>
        </authorList>
    </citation>
    <scope>NUCLEOTIDE SEQUENCE</scope>
    <source>
        <strain>Durham</strain>
        <strain evidence="2">NC isolate 2 -- Noor lab</strain>
    </source>
</reference>
<reference evidence="1" key="2">
    <citation type="submission" date="2015-06" db="UniProtKB">
        <authorList>
            <consortium name="EnsemblMetazoa"/>
        </authorList>
    </citation>
    <scope>IDENTIFICATION</scope>
</reference>
<dbReference type="Proteomes" id="UP000015102">
    <property type="component" value="Unassembled WGS sequence"/>
</dbReference>
<sequence>MESRTISMRNINAEDAAAFERFHIHTQLTDDGSLNIEDLDHRVKEMYEGARLFQGTRISATFLQFRPPATYPGRFIRIQTIEYAFVQYCTERSLQTYSIYERNNFAAPKICGLYNIWGNNFCISVN</sequence>
<accession>T1GTV2</accession>
<dbReference type="EMBL" id="CAQQ02176907">
    <property type="status" value="NOT_ANNOTATED_CDS"/>
    <property type="molecule type" value="Genomic_DNA"/>
</dbReference>
<name>T1GTV2_MEGSC</name>
<dbReference type="EnsemblMetazoa" id="MESCA007146-RA">
    <property type="protein sequence ID" value="MESCA007146-PA"/>
    <property type="gene ID" value="MESCA007146"/>
</dbReference>
<keyword evidence="2" id="KW-1185">Reference proteome</keyword>
<evidence type="ECO:0000313" key="1">
    <source>
        <dbReference type="EnsemblMetazoa" id="MESCA007146-PA"/>
    </source>
</evidence>
<dbReference type="EMBL" id="CAQQ02176908">
    <property type="status" value="NOT_ANNOTATED_CDS"/>
    <property type="molecule type" value="Genomic_DNA"/>
</dbReference>
<dbReference type="AlphaFoldDB" id="T1GTV2"/>
<protein>
    <submittedName>
        <fullName evidence="1">Uncharacterized protein</fullName>
    </submittedName>
</protein>
<proteinExistence type="predicted"/>
<organism evidence="1 2">
    <name type="scientific">Megaselia scalaris</name>
    <name type="common">Humpbacked fly</name>
    <name type="synonym">Phora scalaris</name>
    <dbReference type="NCBI Taxonomy" id="36166"/>
    <lineage>
        <taxon>Eukaryota</taxon>
        <taxon>Metazoa</taxon>
        <taxon>Ecdysozoa</taxon>
        <taxon>Arthropoda</taxon>
        <taxon>Hexapoda</taxon>
        <taxon>Insecta</taxon>
        <taxon>Pterygota</taxon>
        <taxon>Neoptera</taxon>
        <taxon>Endopterygota</taxon>
        <taxon>Diptera</taxon>
        <taxon>Brachycera</taxon>
        <taxon>Muscomorpha</taxon>
        <taxon>Platypezoidea</taxon>
        <taxon>Phoridae</taxon>
        <taxon>Megaseliini</taxon>
        <taxon>Megaselia</taxon>
    </lineage>
</organism>
<evidence type="ECO:0000313" key="2">
    <source>
        <dbReference type="Proteomes" id="UP000015102"/>
    </source>
</evidence>
<dbReference type="HOGENOM" id="CLU_1984113_0_0_1"/>